<organism evidence="1 2">
    <name type="scientific">Cognatiyoonia sediminum</name>
    <dbReference type="NCBI Taxonomy" id="1508389"/>
    <lineage>
        <taxon>Bacteria</taxon>
        <taxon>Pseudomonadati</taxon>
        <taxon>Pseudomonadota</taxon>
        <taxon>Alphaproteobacteria</taxon>
        <taxon>Rhodobacterales</taxon>
        <taxon>Paracoccaceae</taxon>
        <taxon>Cognatiyoonia</taxon>
    </lineage>
</organism>
<evidence type="ECO:0008006" key="3">
    <source>
        <dbReference type="Google" id="ProtNLM"/>
    </source>
</evidence>
<proteinExistence type="predicted"/>
<protein>
    <recommendedName>
        <fullName evidence="3">Transferrin-binding protein B C-lobe/N-lobe beta barrel domain-containing protein</fullName>
    </recommendedName>
</protein>
<keyword evidence="2" id="KW-1185">Reference proteome</keyword>
<name>A0A1M5MS03_9RHOB</name>
<evidence type="ECO:0000313" key="1">
    <source>
        <dbReference type="EMBL" id="SHG79985.1"/>
    </source>
</evidence>
<evidence type="ECO:0000313" key="2">
    <source>
        <dbReference type="Proteomes" id="UP000184074"/>
    </source>
</evidence>
<dbReference type="OrthoDB" id="7650806at2"/>
<gene>
    <name evidence="1" type="ORF">SAMN05444003_0982</name>
</gene>
<dbReference type="PROSITE" id="PS51257">
    <property type="entry name" value="PROKAR_LIPOPROTEIN"/>
    <property type="match status" value="1"/>
</dbReference>
<dbReference type="RefSeq" id="WP_131802765.1">
    <property type="nucleotide sequence ID" value="NZ_FQXB01000001.1"/>
</dbReference>
<dbReference type="EMBL" id="FQXB01000001">
    <property type="protein sequence ID" value="SHG79985.1"/>
    <property type="molecule type" value="Genomic_DNA"/>
</dbReference>
<dbReference type="AlphaFoldDB" id="A0A1M5MS03"/>
<sequence length="184" mass="18658">MFGRSDLALVIAVVSMSACGGSSTSGDVDPIEAQPPEVVTGRFDVPQSGTARYSGFMNLNLPNGAIRETATGNLSLSVDFSASSDQVTGQARGFSIPSSGSLTGTIFVTAGNLEAEQGNTPPGFEAEISGALRGGSLINSLITGDMVAEFDTTDLSSASGVVFGDVTTTQGIDIFDGSFSVAKQ</sequence>
<dbReference type="Proteomes" id="UP000184074">
    <property type="component" value="Unassembled WGS sequence"/>
</dbReference>
<reference evidence="1 2" key="1">
    <citation type="submission" date="2016-11" db="EMBL/GenBank/DDBJ databases">
        <authorList>
            <person name="Jaros S."/>
            <person name="Januszkiewicz K."/>
            <person name="Wedrychowicz H."/>
        </authorList>
    </citation>
    <scope>NUCLEOTIDE SEQUENCE [LARGE SCALE GENOMIC DNA]</scope>
    <source>
        <strain evidence="1 2">DSM 28715</strain>
    </source>
</reference>
<dbReference type="STRING" id="1508389.SAMN05444003_0982"/>
<accession>A0A1M5MS03</accession>